<evidence type="ECO:0000259" key="2">
    <source>
        <dbReference type="Pfam" id="PF17790"/>
    </source>
</evidence>
<organism evidence="3 4">
    <name type="scientific">Synaphobranchus kaupii</name>
    <name type="common">Kaup's arrowtooth eel</name>
    <dbReference type="NCBI Taxonomy" id="118154"/>
    <lineage>
        <taxon>Eukaryota</taxon>
        <taxon>Metazoa</taxon>
        <taxon>Chordata</taxon>
        <taxon>Craniata</taxon>
        <taxon>Vertebrata</taxon>
        <taxon>Euteleostomi</taxon>
        <taxon>Actinopterygii</taxon>
        <taxon>Neopterygii</taxon>
        <taxon>Teleostei</taxon>
        <taxon>Anguilliformes</taxon>
        <taxon>Synaphobranchidae</taxon>
        <taxon>Synaphobranchus</taxon>
    </lineage>
</organism>
<dbReference type="OrthoDB" id="6359008at2759"/>
<sequence>MHVDMLWLATLALSLPALSQCVPLFVLTAPNVLRVGSRENVLVEAQEYTGEHFDVEILVRDFPAKSREMFSRTVTLNASNNFQVLQEMFISGDLFEEIYLKQYVYLEAKFPQQELVKIILVSFLSGYIFVQTDKTIYTPEDTGFLP</sequence>
<evidence type="ECO:0000313" key="3">
    <source>
        <dbReference type="EMBL" id="KAJ8362942.1"/>
    </source>
</evidence>
<keyword evidence="4" id="KW-1185">Reference proteome</keyword>
<dbReference type="Pfam" id="PF17790">
    <property type="entry name" value="MG1"/>
    <property type="match status" value="1"/>
</dbReference>
<feature type="chain" id="PRO_5040364691" description="Complement C3/4/5 macroglobulin domain-containing protein" evidence="1">
    <location>
        <begin position="20"/>
        <end position="146"/>
    </location>
</feature>
<protein>
    <recommendedName>
        <fullName evidence="2">Complement C3/4/5 macroglobulin domain-containing protein</fullName>
    </recommendedName>
</protein>
<keyword evidence="1" id="KW-0732">Signal</keyword>
<name>A0A9Q1IZY1_SYNKA</name>
<evidence type="ECO:0000256" key="1">
    <source>
        <dbReference type="SAM" id="SignalP"/>
    </source>
</evidence>
<comment type="caution">
    <text evidence="3">The sequence shown here is derived from an EMBL/GenBank/DDBJ whole genome shotgun (WGS) entry which is preliminary data.</text>
</comment>
<feature type="signal peptide" evidence="1">
    <location>
        <begin position="1"/>
        <end position="19"/>
    </location>
</feature>
<evidence type="ECO:0000313" key="4">
    <source>
        <dbReference type="Proteomes" id="UP001152622"/>
    </source>
</evidence>
<dbReference type="InterPro" id="IPR041425">
    <property type="entry name" value="C3/4/5_MG1"/>
</dbReference>
<reference evidence="3" key="1">
    <citation type="journal article" date="2023" name="Science">
        <title>Genome structures resolve the early diversification of teleost fishes.</title>
        <authorList>
            <person name="Parey E."/>
            <person name="Louis A."/>
            <person name="Montfort J."/>
            <person name="Bouchez O."/>
            <person name="Roques C."/>
            <person name="Iampietro C."/>
            <person name="Lluch J."/>
            <person name="Castinel A."/>
            <person name="Donnadieu C."/>
            <person name="Desvignes T."/>
            <person name="Floi Bucao C."/>
            <person name="Jouanno E."/>
            <person name="Wen M."/>
            <person name="Mejri S."/>
            <person name="Dirks R."/>
            <person name="Jansen H."/>
            <person name="Henkel C."/>
            <person name="Chen W.J."/>
            <person name="Zahm M."/>
            <person name="Cabau C."/>
            <person name="Klopp C."/>
            <person name="Thompson A.W."/>
            <person name="Robinson-Rechavi M."/>
            <person name="Braasch I."/>
            <person name="Lecointre G."/>
            <person name="Bobe J."/>
            <person name="Postlethwait J.H."/>
            <person name="Berthelot C."/>
            <person name="Roest Crollius H."/>
            <person name="Guiguen Y."/>
        </authorList>
    </citation>
    <scope>NUCLEOTIDE SEQUENCE</scope>
    <source>
        <strain evidence="3">WJC10195</strain>
    </source>
</reference>
<dbReference type="Gene3D" id="2.60.40.1930">
    <property type="match status" value="1"/>
</dbReference>
<gene>
    <name evidence="3" type="ORF">SKAU_G00117730</name>
</gene>
<accession>A0A9Q1IZY1</accession>
<dbReference type="Proteomes" id="UP001152622">
    <property type="component" value="Chromosome 4"/>
</dbReference>
<dbReference type="EMBL" id="JAINUF010000004">
    <property type="protein sequence ID" value="KAJ8362942.1"/>
    <property type="molecule type" value="Genomic_DNA"/>
</dbReference>
<dbReference type="AlphaFoldDB" id="A0A9Q1IZY1"/>
<feature type="domain" description="Complement C3/4/5 macroglobulin" evidence="2">
    <location>
        <begin position="23"/>
        <end position="122"/>
    </location>
</feature>
<proteinExistence type="predicted"/>